<keyword evidence="14" id="KW-1185">Reference proteome</keyword>
<evidence type="ECO:0000256" key="3">
    <source>
        <dbReference type="ARBA" id="ARBA00022490"/>
    </source>
</evidence>
<dbReference type="InterPro" id="IPR038494">
    <property type="entry name" value="IGPD_sf"/>
</dbReference>
<feature type="binding site" evidence="12">
    <location>
        <position position="129"/>
    </location>
    <ligand>
        <name>Mg(2+)</name>
        <dbReference type="ChEBI" id="CHEBI:18420"/>
    </ligand>
</feature>
<dbReference type="SUPFAM" id="SSF54211">
    <property type="entry name" value="Ribosomal protein S5 domain 2-like"/>
    <property type="match status" value="2"/>
</dbReference>
<evidence type="ECO:0000256" key="2">
    <source>
        <dbReference type="ARBA" id="ARBA00005047"/>
    </source>
</evidence>
<evidence type="ECO:0000256" key="5">
    <source>
        <dbReference type="ARBA" id="ARBA00022723"/>
    </source>
</evidence>
<evidence type="ECO:0000256" key="7">
    <source>
        <dbReference type="ARBA" id="ARBA00022842"/>
    </source>
</evidence>
<dbReference type="GO" id="GO:0000105">
    <property type="term" value="P:L-histidine biosynthetic process"/>
    <property type="evidence" value="ECO:0007669"/>
    <property type="project" value="UniProtKB-UniRule"/>
</dbReference>
<feature type="binding site" evidence="12">
    <location>
        <position position="10"/>
    </location>
    <ligand>
        <name>Mg(2+)</name>
        <dbReference type="ChEBI" id="CHEBI:18420"/>
    </ligand>
</feature>
<comment type="catalytic activity">
    <reaction evidence="12">
        <text>D-erythro-1-(imidazol-4-yl)glycerol 3-phosphate = 3-(imidazol-4-yl)-2-oxopropyl phosphate + H2O</text>
        <dbReference type="Rhea" id="RHEA:11040"/>
        <dbReference type="ChEBI" id="CHEBI:15377"/>
        <dbReference type="ChEBI" id="CHEBI:57766"/>
        <dbReference type="ChEBI" id="CHEBI:58278"/>
        <dbReference type="EC" id="4.2.1.19"/>
    </reaction>
</comment>
<feature type="region of interest" description="Histidinol-phosphatase" evidence="12">
    <location>
        <begin position="1"/>
        <end position="177"/>
    </location>
</feature>
<dbReference type="NCBIfam" id="NF002111">
    <property type="entry name" value="PRK00951.2-1"/>
    <property type="match status" value="1"/>
</dbReference>
<proteinExistence type="inferred from homology"/>
<feature type="active site" description="Nucleophile" evidence="12">
    <location>
        <position position="8"/>
    </location>
</feature>
<dbReference type="Gene3D" id="3.30.230.40">
    <property type="entry name" value="Imidazole glycerol phosphate dehydratase, domain 1"/>
    <property type="match status" value="2"/>
</dbReference>
<name>A0A7X8XYY6_9BACT</name>
<dbReference type="InterPro" id="IPR020568">
    <property type="entry name" value="Ribosomal_Su5_D2-typ_SF"/>
</dbReference>
<keyword evidence="6 12" id="KW-0378">Hydrolase</keyword>
<feature type="active site" description="Proton donor" evidence="12">
    <location>
        <position position="10"/>
    </location>
</feature>
<dbReference type="CDD" id="cd07914">
    <property type="entry name" value="IGPD"/>
    <property type="match status" value="1"/>
</dbReference>
<dbReference type="InterPro" id="IPR020566">
    <property type="entry name" value="His_synth_bifunc_HisB"/>
</dbReference>
<keyword evidence="7 12" id="KW-0460">Magnesium</keyword>
<comment type="caution">
    <text evidence="12">Lacks conserved residue(s) required for the propagation of feature annotation.</text>
</comment>
<evidence type="ECO:0000256" key="6">
    <source>
        <dbReference type="ARBA" id="ARBA00022801"/>
    </source>
</evidence>
<dbReference type="HAMAP" id="MF_01022">
    <property type="entry name" value="Bifunc_HisB"/>
    <property type="match status" value="1"/>
</dbReference>
<evidence type="ECO:0000313" key="13">
    <source>
        <dbReference type="EMBL" id="NLR94651.1"/>
    </source>
</evidence>
<dbReference type="Pfam" id="PF13242">
    <property type="entry name" value="Hydrolase_like"/>
    <property type="match status" value="1"/>
</dbReference>
<evidence type="ECO:0000256" key="11">
    <source>
        <dbReference type="ARBA" id="ARBA00049158"/>
    </source>
</evidence>
<dbReference type="InterPro" id="IPR020565">
    <property type="entry name" value="ImidazoleglycerP_deHydtase_CS"/>
</dbReference>
<dbReference type="HAMAP" id="MF_00076">
    <property type="entry name" value="HisB"/>
    <property type="match status" value="1"/>
</dbReference>
<gene>
    <name evidence="12 13" type="primary">hisB</name>
    <name evidence="13" type="ORF">HGP29_25830</name>
</gene>
<comment type="caution">
    <text evidence="13">The sequence shown here is derived from an EMBL/GenBank/DDBJ whole genome shotgun (WGS) entry which is preliminary data.</text>
</comment>
<sequence>MKKALFIDRDGTIIVEPPVDYQVDSLEKLEFVPMAISQLQKIAQELDYELVMVTNQDGLGTDSYPEDTFWPAHNKMLDTLKGEGIVFDDMLIDKTFEHENAPTRKPRTGLMTAYMSGDYDLKNSFVIGDRLTDVELATNLGAQGIFIGEKGSSEDAVLETKSWKEIYEFLSNYSPNGREAKVERITNETSILIKVNLDGSGKSDLSTGIGFFDHMLHQVARHGKIDLTVKVTGDLYIDEHHTIEDTGLAIGEAFKQALGDKRGIERYGFFIAPMDEVLAQVALDFSGRPWFVCDAPLSRESVGDFPVEMFSHFFKSFSDTAGCNLNIKTTGDNDHHIIEGAFKAFAKAIRMAIKVEEGNNEIPSTKGVL</sequence>
<comment type="cofactor">
    <cofactor evidence="1 12">
        <name>Mg(2+)</name>
        <dbReference type="ChEBI" id="CHEBI:18420"/>
    </cofactor>
</comment>
<dbReference type="EC" id="3.1.3.15" evidence="12"/>
<dbReference type="InterPro" id="IPR023214">
    <property type="entry name" value="HAD_sf"/>
</dbReference>
<evidence type="ECO:0000256" key="1">
    <source>
        <dbReference type="ARBA" id="ARBA00001946"/>
    </source>
</evidence>
<keyword evidence="8 12" id="KW-0368">Histidine biosynthesis</keyword>
<comment type="similarity">
    <text evidence="12">In the C-terminal section; belongs to the imidazoleglycerol-phosphate dehydratase family.</text>
</comment>
<dbReference type="NCBIfam" id="TIGR01261">
    <property type="entry name" value="hisB_Nterm"/>
    <property type="match status" value="1"/>
</dbReference>
<dbReference type="NCBIfam" id="TIGR01662">
    <property type="entry name" value="HAD-SF-IIIA"/>
    <property type="match status" value="1"/>
</dbReference>
<evidence type="ECO:0000256" key="12">
    <source>
        <dbReference type="HAMAP-Rule" id="MF_01022"/>
    </source>
</evidence>
<dbReference type="Gene3D" id="3.40.50.1000">
    <property type="entry name" value="HAD superfamily/HAD-like"/>
    <property type="match status" value="1"/>
</dbReference>
<dbReference type="PANTHER" id="PTHR23133:SF2">
    <property type="entry name" value="IMIDAZOLEGLYCEROL-PHOSPHATE DEHYDRATASE"/>
    <property type="match status" value="1"/>
</dbReference>
<keyword evidence="9 12" id="KW-0456">Lyase</keyword>
<feature type="region of interest" description="Imidazoleglycerol-phosphate dehydratase" evidence="12">
    <location>
        <begin position="178"/>
        <end position="369"/>
    </location>
</feature>
<keyword evidence="3 12" id="KW-0963">Cytoplasm</keyword>
<comment type="similarity">
    <text evidence="12">In the N-terminal section; belongs to the histidinol-phosphatase family.</text>
</comment>
<evidence type="ECO:0000256" key="4">
    <source>
        <dbReference type="ARBA" id="ARBA00022605"/>
    </source>
</evidence>
<keyword evidence="10 12" id="KW-0511">Multifunctional enzyme</keyword>
<keyword evidence="5 12" id="KW-0479">Metal-binding</keyword>
<dbReference type="UniPathway" id="UPA00031">
    <property type="reaction ID" value="UER00011"/>
</dbReference>
<dbReference type="PROSITE" id="PS00955">
    <property type="entry name" value="IGP_DEHYDRATASE_2"/>
    <property type="match status" value="1"/>
</dbReference>
<dbReference type="RefSeq" id="WP_168885361.1">
    <property type="nucleotide sequence ID" value="NZ_JABAIL010000014.1"/>
</dbReference>
<dbReference type="InterPro" id="IPR036412">
    <property type="entry name" value="HAD-like_sf"/>
</dbReference>
<comment type="pathway">
    <text evidence="12">Amino-acid biosynthesis; L-histidine biosynthesis; L-histidine from 5-phospho-alpha-D-ribose 1-diphosphate: step 8/9.</text>
</comment>
<protein>
    <recommendedName>
        <fullName evidence="12">Histidine biosynthesis bifunctional protein HisB</fullName>
    </recommendedName>
    <domain>
        <recommendedName>
            <fullName evidence="12">Histidinol-phosphatase</fullName>
            <ecNumber evidence="12">3.1.3.15</ecNumber>
        </recommendedName>
    </domain>
    <domain>
        <recommendedName>
            <fullName evidence="12">Imidazoleglycerol-phosphate dehydratase</fullName>
            <shortName evidence="12">IGPD</shortName>
            <ecNumber evidence="12">4.2.1.19</ecNumber>
        </recommendedName>
    </domain>
</protein>
<dbReference type="NCBIfam" id="NF002114">
    <property type="entry name" value="PRK00951.2-4"/>
    <property type="match status" value="1"/>
</dbReference>
<dbReference type="GO" id="GO:0046872">
    <property type="term" value="F:metal ion binding"/>
    <property type="evidence" value="ECO:0007669"/>
    <property type="project" value="UniProtKB-KW"/>
</dbReference>
<dbReference type="Proteomes" id="UP000585050">
    <property type="component" value="Unassembled WGS sequence"/>
</dbReference>
<dbReference type="GO" id="GO:0004424">
    <property type="term" value="F:imidazoleglycerol-phosphate dehydratase activity"/>
    <property type="evidence" value="ECO:0007669"/>
    <property type="project" value="UniProtKB-UniRule"/>
</dbReference>
<dbReference type="NCBIfam" id="TIGR01656">
    <property type="entry name" value="Histidinol-ppas"/>
    <property type="match status" value="1"/>
</dbReference>
<evidence type="ECO:0000256" key="9">
    <source>
        <dbReference type="ARBA" id="ARBA00023239"/>
    </source>
</evidence>
<evidence type="ECO:0000256" key="10">
    <source>
        <dbReference type="ARBA" id="ARBA00023268"/>
    </source>
</evidence>
<dbReference type="GO" id="GO:0004401">
    <property type="term" value="F:histidinol-phosphatase activity"/>
    <property type="evidence" value="ECO:0007669"/>
    <property type="project" value="UniProtKB-UniRule"/>
</dbReference>
<dbReference type="PANTHER" id="PTHR23133">
    <property type="entry name" value="IMIDAZOLEGLYCEROL-PHOSPHATE DEHYDRATASE HIS7"/>
    <property type="match status" value="1"/>
</dbReference>
<dbReference type="InterPro" id="IPR005954">
    <property type="entry name" value="HisB_N"/>
</dbReference>
<dbReference type="InterPro" id="IPR000807">
    <property type="entry name" value="ImidazoleglycerolP_deHydtase"/>
</dbReference>
<accession>A0A7X8XYY6</accession>
<dbReference type="EMBL" id="JABAIL010000014">
    <property type="protein sequence ID" value="NLR94651.1"/>
    <property type="molecule type" value="Genomic_DNA"/>
</dbReference>
<organism evidence="13 14">
    <name type="scientific">Flammeovirga agarivorans</name>
    <dbReference type="NCBI Taxonomy" id="2726742"/>
    <lineage>
        <taxon>Bacteria</taxon>
        <taxon>Pseudomonadati</taxon>
        <taxon>Bacteroidota</taxon>
        <taxon>Cytophagia</taxon>
        <taxon>Cytophagales</taxon>
        <taxon>Flammeovirgaceae</taxon>
        <taxon>Flammeovirga</taxon>
    </lineage>
</organism>
<dbReference type="NCBIfam" id="NF003937">
    <property type="entry name" value="PRK05446.1"/>
    <property type="match status" value="1"/>
</dbReference>
<dbReference type="FunFam" id="3.30.230.40:FF:000003">
    <property type="entry name" value="Imidazoleglycerol-phosphate dehydratase HisB"/>
    <property type="match status" value="1"/>
</dbReference>
<dbReference type="InterPro" id="IPR006543">
    <property type="entry name" value="Histidinol-phos"/>
</dbReference>
<comment type="catalytic activity">
    <reaction evidence="11 12">
        <text>L-histidinol phosphate + H2O = L-histidinol + phosphate</text>
        <dbReference type="Rhea" id="RHEA:14465"/>
        <dbReference type="ChEBI" id="CHEBI:15377"/>
        <dbReference type="ChEBI" id="CHEBI:43474"/>
        <dbReference type="ChEBI" id="CHEBI:57699"/>
        <dbReference type="ChEBI" id="CHEBI:57980"/>
        <dbReference type="EC" id="3.1.3.15"/>
    </reaction>
</comment>
<evidence type="ECO:0000256" key="8">
    <source>
        <dbReference type="ARBA" id="ARBA00023102"/>
    </source>
</evidence>
<comment type="subcellular location">
    <subcellularLocation>
        <location evidence="12">Cytoplasm</location>
    </subcellularLocation>
</comment>
<keyword evidence="4 12" id="KW-0028">Amino-acid biosynthesis</keyword>
<comment type="pathway">
    <text evidence="2 12">Amino-acid biosynthesis; L-histidine biosynthesis; L-histidine from 5-phospho-alpha-D-ribose 1-diphosphate: step 6/9.</text>
</comment>
<dbReference type="PROSITE" id="PS00954">
    <property type="entry name" value="IGP_DEHYDRATASE_1"/>
    <property type="match status" value="1"/>
</dbReference>
<feature type="binding site" evidence="12">
    <location>
        <position position="8"/>
    </location>
    <ligand>
        <name>Mg(2+)</name>
        <dbReference type="ChEBI" id="CHEBI:18420"/>
    </ligand>
</feature>
<dbReference type="GO" id="GO:0005737">
    <property type="term" value="C:cytoplasm"/>
    <property type="evidence" value="ECO:0007669"/>
    <property type="project" value="UniProtKB-SubCell"/>
</dbReference>
<dbReference type="InterPro" id="IPR006549">
    <property type="entry name" value="HAD-SF_hydro_IIIA"/>
</dbReference>
<dbReference type="AlphaFoldDB" id="A0A7X8XYY6"/>
<dbReference type="Pfam" id="PF00475">
    <property type="entry name" value="IGPD"/>
    <property type="match status" value="1"/>
</dbReference>
<reference evidence="13 14" key="1">
    <citation type="submission" date="2020-04" db="EMBL/GenBank/DDBJ databases">
        <title>Flammeovirga sp. SR4, a novel species isolated from seawater.</title>
        <authorList>
            <person name="Wang X."/>
        </authorList>
    </citation>
    <scope>NUCLEOTIDE SEQUENCE [LARGE SCALE GENOMIC DNA]</scope>
    <source>
        <strain evidence="13 14">SR4</strain>
    </source>
</reference>
<dbReference type="SUPFAM" id="SSF56784">
    <property type="entry name" value="HAD-like"/>
    <property type="match status" value="1"/>
</dbReference>
<dbReference type="EC" id="4.2.1.19" evidence="12"/>
<evidence type="ECO:0000313" key="14">
    <source>
        <dbReference type="Proteomes" id="UP000585050"/>
    </source>
</evidence>
<dbReference type="FunFam" id="3.30.230.40:FF:000001">
    <property type="entry name" value="Imidazoleglycerol-phosphate dehydratase HisB"/>
    <property type="match status" value="1"/>
</dbReference>